<comment type="similarity">
    <text evidence="6">Belongs to the MHC class I family.</text>
</comment>
<dbReference type="SMART" id="SM00407">
    <property type="entry name" value="IGc1"/>
    <property type="match status" value="1"/>
</dbReference>
<dbReference type="Gene3D" id="2.60.40.10">
    <property type="entry name" value="Immunoglobulins"/>
    <property type="match status" value="1"/>
</dbReference>
<comment type="subcellular location">
    <subcellularLocation>
        <location evidence="1">Membrane</location>
    </subcellularLocation>
</comment>
<dbReference type="GO" id="GO:0009897">
    <property type="term" value="C:external side of plasma membrane"/>
    <property type="evidence" value="ECO:0007669"/>
    <property type="project" value="TreeGrafter"/>
</dbReference>
<name>A0AAD1T0T1_PELCU</name>
<dbReference type="InterPro" id="IPR036179">
    <property type="entry name" value="Ig-like_dom_sf"/>
</dbReference>
<dbReference type="AlphaFoldDB" id="A0AAD1T0T1"/>
<dbReference type="SUPFAM" id="SSF48726">
    <property type="entry name" value="Immunoglobulin"/>
    <property type="match status" value="1"/>
</dbReference>
<evidence type="ECO:0000256" key="6">
    <source>
        <dbReference type="RuleBase" id="RU004439"/>
    </source>
</evidence>
<dbReference type="PANTHER" id="PTHR16675">
    <property type="entry name" value="MHC CLASS I-RELATED"/>
    <property type="match status" value="1"/>
</dbReference>
<dbReference type="InterPro" id="IPR013783">
    <property type="entry name" value="Ig-like_fold"/>
</dbReference>
<dbReference type="PROSITE" id="PS00290">
    <property type="entry name" value="IG_MHC"/>
    <property type="match status" value="1"/>
</dbReference>
<dbReference type="EMBL" id="OW240920">
    <property type="protein sequence ID" value="CAH2314630.1"/>
    <property type="molecule type" value="Genomic_DNA"/>
</dbReference>
<evidence type="ECO:0000259" key="8">
    <source>
        <dbReference type="PROSITE" id="PS50835"/>
    </source>
</evidence>
<dbReference type="InterPro" id="IPR007110">
    <property type="entry name" value="Ig-like_dom"/>
</dbReference>
<dbReference type="PROSITE" id="PS50835">
    <property type="entry name" value="IG_LIKE"/>
    <property type="match status" value="1"/>
</dbReference>
<keyword evidence="7" id="KW-1133">Transmembrane helix</keyword>
<evidence type="ECO:0000256" key="4">
    <source>
        <dbReference type="ARBA" id="ARBA00023157"/>
    </source>
</evidence>
<keyword evidence="4" id="KW-1015">Disulfide bond</keyword>
<organism evidence="9 10">
    <name type="scientific">Pelobates cultripes</name>
    <name type="common">Western spadefoot toad</name>
    <dbReference type="NCBI Taxonomy" id="61616"/>
    <lineage>
        <taxon>Eukaryota</taxon>
        <taxon>Metazoa</taxon>
        <taxon>Chordata</taxon>
        <taxon>Craniata</taxon>
        <taxon>Vertebrata</taxon>
        <taxon>Euteleostomi</taxon>
        <taxon>Amphibia</taxon>
        <taxon>Batrachia</taxon>
        <taxon>Anura</taxon>
        <taxon>Pelobatoidea</taxon>
        <taxon>Pelobatidae</taxon>
        <taxon>Pelobates</taxon>
    </lineage>
</organism>
<evidence type="ECO:0000313" key="10">
    <source>
        <dbReference type="Proteomes" id="UP001295444"/>
    </source>
</evidence>
<dbReference type="InterPro" id="IPR037055">
    <property type="entry name" value="MHC_I-like_Ag-recog_sf"/>
</dbReference>
<evidence type="ECO:0000256" key="1">
    <source>
        <dbReference type="ARBA" id="ARBA00004370"/>
    </source>
</evidence>
<dbReference type="InterPro" id="IPR050208">
    <property type="entry name" value="MHC_class-I_related"/>
</dbReference>
<dbReference type="InterPro" id="IPR011161">
    <property type="entry name" value="MHC_I-like_Ag-recog"/>
</dbReference>
<dbReference type="InterPro" id="IPR003006">
    <property type="entry name" value="Ig/MHC_CS"/>
</dbReference>
<keyword evidence="10" id="KW-1185">Reference proteome</keyword>
<reference evidence="9" key="1">
    <citation type="submission" date="2022-03" db="EMBL/GenBank/DDBJ databases">
        <authorList>
            <person name="Alioto T."/>
            <person name="Alioto T."/>
            <person name="Gomez Garrido J."/>
        </authorList>
    </citation>
    <scope>NUCLEOTIDE SEQUENCE</scope>
</reference>
<feature type="transmembrane region" description="Helical" evidence="7">
    <location>
        <begin position="218"/>
        <end position="240"/>
    </location>
</feature>
<dbReference type="GO" id="GO:0006955">
    <property type="term" value="P:immune response"/>
    <property type="evidence" value="ECO:0007669"/>
    <property type="project" value="TreeGrafter"/>
</dbReference>
<feature type="domain" description="Ig-like" evidence="8">
    <location>
        <begin position="119"/>
        <end position="203"/>
    </location>
</feature>
<sequence length="257" mass="29504">MAPGVHIIHYMSHDKSTTVLMIPGFHTFQAMYGCELRDDGSTRGYWQYSYDGKGFLALDMQHGIYIPLTDQAQLSAYRWNSPEVQGVERAKYYLQTECIEWLKKYIEHGKEELDRRNPPQVIILSQQSYGFTKLHCQVYGFYPQDIDVTWKRNGIEIPLDEAKQILPNTDGTYQIRITVKVPAREKEGYACYVVHSSLTETLTVKWDPITDIHPAFKIATLTAALVVVIIVCIVIILVCLGKSERKQYLLLCYSLSL</sequence>
<dbReference type="InterPro" id="IPR001039">
    <property type="entry name" value="MHC_I_a_a1/a2"/>
</dbReference>
<gene>
    <name evidence="9" type="ORF">PECUL_23A042977</name>
</gene>
<dbReference type="PANTHER" id="PTHR16675:SF286">
    <property type="entry name" value="MHC CLASS I ANTIGEN"/>
    <property type="match status" value="1"/>
</dbReference>
<dbReference type="PRINTS" id="PR01638">
    <property type="entry name" value="MHCCLASSI"/>
</dbReference>
<dbReference type="SUPFAM" id="SSF54452">
    <property type="entry name" value="MHC antigen-recognition domain"/>
    <property type="match status" value="1"/>
</dbReference>
<keyword evidence="3 7" id="KW-0472">Membrane</keyword>
<protein>
    <submittedName>
        <fullName evidence="9">MHC class Ia alpha antigen</fullName>
    </submittedName>
</protein>
<accession>A0AAD1T0T1</accession>
<keyword evidence="7" id="KW-0812">Transmembrane</keyword>
<dbReference type="Pfam" id="PF00129">
    <property type="entry name" value="MHC_I"/>
    <property type="match status" value="1"/>
</dbReference>
<keyword evidence="2" id="KW-0732">Signal</keyword>
<dbReference type="Pfam" id="PF07654">
    <property type="entry name" value="C1-set"/>
    <property type="match status" value="1"/>
</dbReference>
<evidence type="ECO:0000256" key="5">
    <source>
        <dbReference type="ARBA" id="ARBA00023180"/>
    </source>
</evidence>
<evidence type="ECO:0000256" key="3">
    <source>
        <dbReference type="ARBA" id="ARBA00023136"/>
    </source>
</evidence>
<dbReference type="FunFam" id="2.60.40.10:FF:000204">
    <property type="entry name" value="Major histocompatibility complex, class I-related protein"/>
    <property type="match status" value="1"/>
</dbReference>
<dbReference type="Proteomes" id="UP001295444">
    <property type="component" value="Chromosome 09"/>
</dbReference>
<dbReference type="Gene3D" id="3.30.500.10">
    <property type="entry name" value="MHC class I-like antigen recognition-like"/>
    <property type="match status" value="1"/>
</dbReference>
<dbReference type="InterPro" id="IPR011162">
    <property type="entry name" value="MHC_I/II-like_Ag-recog"/>
</dbReference>
<evidence type="ECO:0000256" key="2">
    <source>
        <dbReference type="ARBA" id="ARBA00022729"/>
    </source>
</evidence>
<dbReference type="InterPro" id="IPR003597">
    <property type="entry name" value="Ig_C1-set"/>
</dbReference>
<proteinExistence type="inferred from homology"/>
<evidence type="ECO:0000256" key="7">
    <source>
        <dbReference type="SAM" id="Phobius"/>
    </source>
</evidence>
<evidence type="ECO:0000313" key="9">
    <source>
        <dbReference type="EMBL" id="CAH2314630.1"/>
    </source>
</evidence>
<keyword evidence="5" id="KW-0325">Glycoprotein</keyword>
<dbReference type="GO" id="GO:0005615">
    <property type="term" value="C:extracellular space"/>
    <property type="evidence" value="ECO:0007669"/>
    <property type="project" value="TreeGrafter"/>
</dbReference>